<dbReference type="GO" id="GO:0004674">
    <property type="term" value="F:protein serine/threonine kinase activity"/>
    <property type="evidence" value="ECO:0007669"/>
    <property type="project" value="TreeGrafter"/>
</dbReference>
<accession>A0A8H3BGR0</accession>
<sequence>MNTDHRLRGTERVATATRDPKIELQSLSQSLIRLGLALWRDTEIETAEGFLVMMRALVLVDKILRYACSPGEIHLEYLKGQIRFLQEAIKWDPNNAFKLLNDHGISVTWIGDEAIPGLGWKAIPTPLSGPESEWPGFRFRSAFKPESCSVFVPGSASILGSGSPGSRFKPVSKPGPGPCSVSVPNSASTFGSSSTLWALELGEERGNEERLLLNAYIAQLSKRIDRLGNLCSSLEVWKGRNLPRRLYWTLSSLTLDESEGQDPPVGLPLTLLQATEKTPEEHFQTLLGIWQHIIELKKQPKKDSCIGWLIKVNEFPEASPEASRYLRMANEKGLPDLPEKCLPTLSKGLLAVSKGPIALSRRLKCAIYPANLNLVTLSHSVLGRIHYGELDRAAAREGKGCPQNYFVKNIRSVRIDYGEIDSPNGLDDNPATQLLHRWCKYNHPNVVSLAGLQEMPCNGIGLVLPEMNKESLSEHLDAAPSVDRCKLASVCGQVSSGLAYLHRVGVVHGSLRAANILVSLAGEAIISDPLLLEENRGNNTHTRAAWLAPEVVNGECLTPASDVYSLGMTILEVISGPPVEPERNNDEPLEVSSSVLGSLIPERPEKSIPTNSKDGNNLWTLLSQCCSIDSSSRPITDWVAELMMSITQDGLRPFGPRVDVPQEESFELSDTESVSSCLSGGSFKHANRSGLGITDPNASPALLDPESRMMARKVLKQLATHGCENLTDHIDRGSFSVLPFCNGGFGDVYHGKLLSGLRVAVKTPHVSLNILEENPDYLKDVAREIHSWSKCDHPNVLHFLGLAEFRGQIGMVAPWM</sequence>
<protein>
    <recommendedName>
        <fullName evidence="1">Protein kinase domain-containing protein</fullName>
    </recommendedName>
</protein>
<dbReference type="GO" id="GO:0005524">
    <property type="term" value="F:ATP binding"/>
    <property type="evidence" value="ECO:0007669"/>
    <property type="project" value="InterPro"/>
</dbReference>
<dbReference type="InterPro" id="IPR011009">
    <property type="entry name" value="Kinase-like_dom_sf"/>
</dbReference>
<dbReference type="PROSITE" id="PS50011">
    <property type="entry name" value="PROTEIN_KINASE_DOM"/>
    <property type="match status" value="2"/>
</dbReference>
<evidence type="ECO:0000313" key="2">
    <source>
        <dbReference type="EMBL" id="CAE6455791.1"/>
    </source>
</evidence>
<dbReference type="PANTHER" id="PTHR44329">
    <property type="entry name" value="SERINE/THREONINE-PROTEIN KINASE TNNI3K-RELATED"/>
    <property type="match status" value="1"/>
</dbReference>
<feature type="domain" description="Protein kinase" evidence="1">
    <location>
        <begin position="734"/>
        <end position="816"/>
    </location>
</feature>
<dbReference type="EMBL" id="CAJMWW010000181">
    <property type="protein sequence ID" value="CAE6455791.1"/>
    <property type="molecule type" value="Genomic_DNA"/>
</dbReference>
<organism evidence="2 3">
    <name type="scientific">Rhizoctonia solani</name>
    <dbReference type="NCBI Taxonomy" id="456999"/>
    <lineage>
        <taxon>Eukaryota</taxon>
        <taxon>Fungi</taxon>
        <taxon>Dikarya</taxon>
        <taxon>Basidiomycota</taxon>
        <taxon>Agaricomycotina</taxon>
        <taxon>Agaricomycetes</taxon>
        <taxon>Cantharellales</taxon>
        <taxon>Ceratobasidiaceae</taxon>
        <taxon>Rhizoctonia</taxon>
    </lineage>
</organism>
<comment type="caution">
    <text evidence="2">The sequence shown here is derived from an EMBL/GenBank/DDBJ whole genome shotgun (WGS) entry which is preliminary data.</text>
</comment>
<proteinExistence type="predicted"/>
<dbReference type="Gene3D" id="3.30.200.20">
    <property type="entry name" value="Phosphorylase Kinase, domain 1"/>
    <property type="match status" value="1"/>
</dbReference>
<evidence type="ECO:0000313" key="3">
    <source>
        <dbReference type="Proteomes" id="UP000663841"/>
    </source>
</evidence>
<dbReference type="InterPro" id="IPR000719">
    <property type="entry name" value="Prot_kinase_dom"/>
</dbReference>
<evidence type="ECO:0000259" key="1">
    <source>
        <dbReference type="PROSITE" id="PS50011"/>
    </source>
</evidence>
<dbReference type="InterPro" id="IPR001245">
    <property type="entry name" value="Ser-Thr/Tyr_kinase_cat_dom"/>
</dbReference>
<dbReference type="Pfam" id="PF07714">
    <property type="entry name" value="PK_Tyr_Ser-Thr"/>
    <property type="match status" value="1"/>
</dbReference>
<feature type="domain" description="Protein kinase" evidence="1">
    <location>
        <begin position="376"/>
        <end position="646"/>
    </location>
</feature>
<reference evidence="2" key="1">
    <citation type="submission" date="2021-01" db="EMBL/GenBank/DDBJ databases">
        <authorList>
            <person name="Kaushik A."/>
        </authorList>
    </citation>
    <scope>NUCLEOTIDE SEQUENCE</scope>
    <source>
        <strain evidence="2">AG3-T5</strain>
    </source>
</reference>
<gene>
    <name evidence="2" type="ORF">RDB_LOCUS137276</name>
</gene>
<dbReference type="Proteomes" id="UP000663841">
    <property type="component" value="Unassembled WGS sequence"/>
</dbReference>
<dbReference type="SUPFAM" id="SSF56112">
    <property type="entry name" value="Protein kinase-like (PK-like)"/>
    <property type="match status" value="2"/>
</dbReference>
<dbReference type="InterPro" id="IPR051681">
    <property type="entry name" value="Ser/Thr_Kinases-Pseudokinases"/>
</dbReference>
<dbReference type="AlphaFoldDB" id="A0A8H3BGR0"/>
<name>A0A8H3BGR0_9AGAM</name>
<dbReference type="Gene3D" id="1.10.510.10">
    <property type="entry name" value="Transferase(Phosphotransferase) domain 1"/>
    <property type="match status" value="1"/>
</dbReference>
<dbReference type="PANTHER" id="PTHR44329:SF214">
    <property type="entry name" value="PROTEIN KINASE DOMAIN-CONTAINING PROTEIN"/>
    <property type="match status" value="1"/>
</dbReference>